<name>A0ABU7KIP3_9ACTN</name>
<dbReference type="EMBL" id="JAUUCC010000002">
    <property type="protein sequence ID" value="MEE2049173.1"/>
    <property type="molecule type" value="Genomic_DNA"/>
</dbReference>
<dbReference type="InterPro" id="IPR016032">
    <property type="entry name" value="Sig_transdc_resp-reg_C-effctor"/>
</dbReference>
<accession>A0ABU7KIP3</accession>
<comment type="caution">
    <text evidence="2">The sequence shown here is derived from an EMBL/GenBank/DDBJ whole genome shotgun (WGS) entry which is preliminary data.</text>
</comment>
<dbReference type="InterPro" id="IPR036388">
    <property type="entry name" value="WH-like_DNA-bd_sf"/>
</dbReference>
<dbReference type="RefSeq" id="WP_330156467.1">
    <property type="nucleotide sequence ID" value="NZ_BAAAJA010000016.1"/>
</dbReference>
<organism evidence="2 3">
    <name type="scientific">Nocardiopsis tropica</name>
    <dbReference type="NCBI Taxonomy" id="109330"/>
    <lineage>
        <taxon>Bacteria</taxon>
        <taxon>Bacillati</taxon>
        <taxon>Actinomycetota</taxon>
        <taxon>Actinomycetes</taxon>
        <taxon>Streptosporangiales</taxon>
        <taxon>Nocardiopsidaceae</taxon>
        <taxon>Nocardiopsis</taxon>
    </lineage>
</organism>
<dbReference type="Proteomes" id="UP001348641">
    <property type="component" value="Unassembled WGS sequence"/>
</dbReference>
<proteinExistence type="predicted"/>
<dbReference type="SMART" id="SM00421">
    <property type="entry name" value="HTH_LUXR"/>
    <property type="match status" value="1"/>
</dbReference>
<protein>
    <recommendedName>
        <fullName evidence="1">HTH luxR-type domain-containing protein</fullName>
    </recommendedName>
</protein>
<dbReference type="SUPFAM" id="SSF46894">
    <property type="entry name" value="C-terminal effector domain of the bipartite response regulators"/>
    <property type="match status" value="1"/>
</dbReference>
<dbReference type="InterPro" id="IPR000792">
    <property type="entry name" value="Tscrpt_reg_LuxR_C"/>
</dbReference>
<dbReference type="Gene3D" id="1.10.10.10">
    <property type="entry name" value="Winged helix-like DNA-binding domain superfamily/Winged helix DNA-binding domain"/>
    <property type="match status" value="1"/>
</dbReference>
<reference evidence="2 3" key="1">
    <citation type="submission" date="2023-07" db="EMBL/GenBank/DDBJ databases">
        <authorList>
            <person name="Girao M."/>
            <person name="Carvalho M.F."/>
        </authorList>
    </citation>
    <scope>NUCLEOTIDE SEQUENCE [LARGE SCALE GENOMIC DNA]</scope>
    <source>
        <strain evidence="2 3">66/93</strain>
    </source>
</reference>
<feature type="domain" description="HTH luxR-type" evidence="1">
    <location>
        <begin position="8"/>
        <end position="65"/>
    </location>
</feature>
<evidence type="ECO:0000259" key="1">
    <source>
        <dbReference type="SMART" id="SM00421"/>
    </source>
</evidence>
<gene>
    <name evidence="2" type="ORF">Q8A49_01520</name>
</gene>
<evidence type="ECO:0000313" key="2">
    <source>
        <dbReference type="EMBL" id="MEE2049173.1"/>
    </source>
</evidence>
<sequence>MNTAEGRSDLLTEEDRDLLVLLAECINDDQIARRALMSVRTVRRRIARIMNLLSVDNRYALGIVVCSLDLVAYRPEADRVLVGAAGQ</sequence>
<evidence type="ECO:0000313" key="3">
    <source>
        <dbReference type="Proteomes" id="UP001348641"/>
    </source>
</evidence>